<evidence type="ECO:0000256" key="1">
    <source>
        <dbReference type="ARBA" id="ARBA00002919"/>
    </source>
</evidence>
<evidence type="ECO:0000256" key="5">
    <source>
        <dbReference type="ARBA" id="ARBA00019465"/>
    </source>
</evidence>
<dbReference type="PANTHER" id="PTHR43765:SF2">
    <property type="entry name" value="2-DEHYDROPANTOATE 2-REDUCTASE"/>
    <property type="match status" value="1"/>
</dbReference>
<evidence type="ECO:0000256" key="8">
    <source>
        <dbReference type="ARBA" id="ARBA00023002"/>
    </source>
</evidence>
<dbReference type="InterPro" id="IPR050838">
    <property type="entry name" value="Ketopantoate_reductase"/>
</dbReference>
<evidence type="ECO:0000256" key="11">
    <source>
        <dbReference type="RuleBase" id="RU362068"/>
    </source>
</evidence>
<evidence type="ECO:0000256" key="3">
    <source>
        <dbReference type="ARBA" id="ARBA00007870"/>
    </source>
</evidence>
<dbReference type="GO" id="GO:0005737">
    <property type="term" value="C:cytoplasm"/>
    <property type="evidence" value="ECO:0007669"/>
    <property type="project" value="TreeGrafter"/>
</dbReference>
<keyword evidence="15" id="KW-1185">Reference proteome</keyword>
<organism evidence="14 15">
    <name type="scientific">Gryllotalpicola protaetiae</name>
    <dbReference type="NCBI Taxonomy" id="2419771"/>
    <lineage>
        <taxon>Bacteria</taxon>
        <taxon>Bacillati</taxon>
        <taxon>Actinomycetota</taxon>
        <taxon>Actinomycetes</taxon>
        <taxon>Micrococcales</taxon>
        <taxon>Microbacteriaceae</taxon>
        <taxon>Gryllotalpicola</taxon>
    </lineage>
</organism>
<evidence type="ECO:0000313" key="14">
    <source>
        <dbReference type="EMBL" id="AYG04483.1"/>
    </source>
</evidence>
<keyword evidence="8 11" id="KW-0560">Oxidoreductase</keyword>
<keyword evidence="6 11" id="KW-0566">Pantothenate biosynthesis</keyword>
<evidence type="ECO:0000256" key="7">
    <source>
        <dbReference type="ARBA" id="ARBA00022857"/>
    </source>
</evidence>
<dbReference type="UniPathway" id="UPA00028">
    <property type="reaction ID" value="UER00004"/>
</dbReference>
<dbReference type="GO" id="GO:0050661">
    <property type="term" value="F:NADP binding"/>
    <property type="evidence" value="ECO:0007669"/>
    <property type="project" value="TreeGrafter"/>
</dbReference>
<dbReference type="Gene3D" id="1.10.1040.10">
    <property type="entry name" value="N-(1-d-carboxylethyl)-l-norvaline Dehydrogenase, domain 2"/>
    <property type="match status" value="1"/>
</dbReference>
<dbReference type="SUPFAM" id="SSF51735">
    <property type="entry name" value="NAD(P)-binding Rossmann-fold domains"/>
    <property type="match status" value="1"/>
</dbReference>
<dbReference type="PANTHER" id="PTHR43765">
    <property type="entry name" value="2-DEHYDROPANTOATE 2-REDUCTASE-RELATED"/>
    <property type="match status" value="1"/>
</dbReference>
<dbReference type="InterPro" id="IPR036291">
    <property type="entry name" value="NAD(P)-bd_dom_sf"/>
</dbReference>
<feature type="domain" description="Ketopantoate reductase N-terminal" evidence="12">
    <location>
        <begin position="3"/>
        <end position="144"/>
    </location>
</feature>
<dbReference type="NCBIfam" id="TIGR00745">
    <property type="entry name" value="apbA_panE"/>
    <property type="match status" value="1"/>
</dbReference>
<feature type="domain" description="Ketopantoate reductase C-terminal" evidence="13">
    <location>
        <begin position="164"/>
        <end position="306"/>
    </location>
</feature>
<sequence length="331" mass="34392">MRIGVIGAGAIGGAIAALLDRAGHEVEVTARGATLAAIDSAGLRLDGKWGEHTARVTAAGALTRTPELAFLATKAQDAASALELNRDRLAGVPLVVVQNGLEGLETVRRVSPRSPAFGALALYAAQNVEPGRVTITATGTTVVDRSREAAALLASVMPAQVTDNFRGAQWTKLVINMVNGTPAATGLPVQQTVADARLRPIVTGLIREASRVGLAHGVRFDAMQGLSHAGVRFAATAPLWAGQLLPRLMARRMGAVPNLGSTLQSIRRGQRTEIDYLNGAVVAQAEQVGLRAPVNQTVTAAVHAVEDSGRFFSPDELAELVRAASASSSQS</sequence>
<evidence type="ECO:0000256" key="9">
    <source>
        <dbReference type="ARBA" id="ARBA00032024"/>
    </source>
</evidence>
<dbReference type="AlphaFoldDB" id="A0A387BKT5"/>
<evidence type="ECO:0000256" key="4">
    <source>
        <dbReference type="ARBA" id="ARBA00013014"/>
    </source>
</evidence>
<dbReference type="OrthoDB" id="9796561at2"/>
<evidence type="ECO:0000256" key="10">
    <source>
        <dbReference type="ARBA" id="ARBA00048793"/>
    </source>
</evidence>
<evidence type="ECO:0000256" key="6">
    <source>
        <dbReference type="ARBA" id="ARBA00022655"/>
    </source>
</evidence>
<dbReference type="InterPro" id="IPR008927">
    <property type="entry name" value="6-PGluconate_DH-like_C_sf"/>
</dbReference>
<evidence type="ECO:0000256" key="2">
    <source>
        <dbReference type="ARBA" id="ARBA00004994"/>
    </source>
</evidence>
<dbReference type="Gene3D" id="3.40.50.720">
    <property type="entry name" value="NAD(P)-binding Rossmann-like Domain"/>
    <property type="match status" value="1"/>
</dbReference>
<evidence type="ECO:0000313" key="15">
    <source>
        <dbReference type="Proteomes" id="UP000275069"/>
    </source>
</evidence>
<evidence type="ECO:0000259" key="13">
    <source>
        <dbReference type="Pfam" id="PF08546"/>
    </source>
</evidence>
<dbReference type="RefSeq" id="WP_120790013.1">
    <property type="nucleotide sequence ID" value="NZ_CP032624.1"/>
</dbReference>
<evidence type="ECO:0000259" key="12">
    <source>
        <dbReference type="Pfam" id="PF02558"/>
    </source>
</evidence>
<protein>
    <recommendedName>
        <fullName evidence="5 11">2-dehydropantoate 2-reductase</fullName>
        <ecNumber evidence="4 11">1.1.1.169</ecNumber>
    </recommendedName>
    <alternativeName>
        <fullName evidence="9 11">Ketopantoate reductase</fullName>
    </alternativeName>
</protein>
<comment type="catalytic activity">
    <reaction evidence="10 11">
        <text>(R)-pantoate + NADP(+) = 2-dehydropantoate + NADPH + H(+)</text>
        <dbReference type="Rhea" id="RHEA:16233"/>
        <dbReference type="ChEBI" id="CHEBI:11561"/>
        <dbReference type="ChEBI" id="CHEBI:15378"/>
        <dbReference type="ChEBI" id="CHEBI:15980"/>
        <dbReference type="ChEBI" id="CHEBI:57783"/>
        <dbReference type="ChEBI" id="CHEBI:58349"/>
        <dbReference type="EC" id="1.1.1.169"/>
    </reaction>
</comment>
<keyword evidence="7 11" id="KW-0521">NADP</keyword>
<comment type="similarity">
    <text evidence="3 11">Belongs to the ketopantoate reductase family.</text>
</comment>
<dbReference type="InterPro" id="IPR013752">
    <property type="entry name" value="KPA_reductase"/>
</dbReference>
<dbReference type="EC" id="1.1.1.169" evidence="4 11"/>
<comment type="pathway">
    <text evidence="2 11">Cofactor biosynthesis; (R)-pantothenate biosynthesis; (R)-pantoate from 3-methyl-2-oxobutanoate: step 2/2.</text>
</comment>
<dbReference type="KEGG" id="gry:D7I44_13725"/>
<proteinExistence type="inferred from homology"/>
<dbReference type="InterPro" id="IPR013328">
    <property type="entry name" value="6PGD_dom2"/>
</dbReference>
<dbReference type="Pfam" id="PF02558">
    <property type="entry name" value="ApbA"/>
    <property type="match status" value="1"/>
</dbReference>
<dbReference type="InterPro" id="IPR013332">
    <property type="entry name" value="KPR_N"/>
</dbReference>
<reference evidence="14 15" key="1">
    <citation type="submission" date="2018-09" db="EMBL/GenBank/DDBJ databases">
        <title>Genome sequencing of strain 2DFW10M-5.</title>
        <authorList>
            <person name="Heo J."/>
            <person name="Kim S.-J."/>
            <person name="Kwon S.-W."/>
        </authorList>
    </citation>
    <scope>NUCLEOTIDE SEQUENCE [LARGE SCALE GENOMIC DNA]</scope>
    <source>
        <strain evidence="14 15">2DFW10M-5</strain>
    </source>
</reference>
<dbReference type="EMBL" id="CP032624">
    <property type="protein sequence ID" value="AYG04483.1"/>
    <property type="molecule type" value="Genomic_DNA"/>
</dbReference>
<dbReference type="GO" id="GO:0015940">
    <property type="term" value="P:pantothenate biosynthetic process"/>
    <property type="evidence" value="ECO:0007669"/>
    <property type="project" value="UniProtKB-UniPathway"/>
</dbReference>
<dbReference type="InterPro" id="IPR003710">
    <property type="entry name" value="ApbA"/>
</dbReference>
<dbReference type="SUPFAM" id="SSF48179">
    <property type="entry name" value="6-phosphogluconate dehydrogenase C-terminal domain-like"/>
    <property type="match status" value="1"/>
</dbReference>
<dbReference type="GO" id="GO:0008677">
    <property type="term" value="F:2-dehydropantoate 2-reductase activity"/>
    <property type="evidence" value="ECO:0007669"/>
    <property type="project" value="UniProtKB-EC"/>
</dbReference>
<name>A0A387BKT5_9MICO</name>
<accession>A0A387BKT5</accession>
<gene>
    <name evidence="14" type="ORF">D7I44_13725</name>
</gene>
<comment type="function">
    <text evidence="1 11">Catalyzes the NADPH-dependent reduction of ketopantoate into pantoic acid.</text>
</comment>
<dbReference type="Pfam" id="PF08546">
    <property type="entry name" value="ApbA_C"/>
    <property type="match status" value="1"/>
</dbReference>
<dbReference type="Proteomes" id="UP000275069">
    <property type="component" value="Chromosome"/>
</dbReference>